<evidence type="ECO:0000256" key="1">
    <source>
        <dbReference type="SAM" id="Phobius"/>
    </source>
</evidence>
<dbReference type="RefSeq" id="WP_277733098.1">
    <property type="nucleotide sequence ID" value="NZ_CP120733.1"/>
</dbReference>
<keyword evidence="1" id="KW-1133">Transmembrane helix</keyword>
<evidence type="ECO:0000313" key="2">
    <source>
        <dbReference type="EMBL" id="WFD11124.1"/>
    </source>
</evidence>
<accession>A0ABY8EDV0</accession>
<feature type="transmembrane region" description="Helical" evidence="1">
    <location>
        <begin position="7"/>
        <end position="25"/>
    </location>
</feature>
<keyword evidence="1" id="KW-0812">Transmembrane</keyword>
<dbReference type="SUPFAM" id="SSF48452">
    <property type="entry name" value="TPR-like"/>
    <property type="match status" value="1"/>
</dbReference>
<protein>
    <submittedName>
        <fullName evidence="2">Uncharacterized protein</fullName>
    </submittedName>
</protein>
<proteinExistence type="predicted"/>
<name>A0ABY8EDV0_9FIRM</name>
<keyword evidence="3" id="KW-1185">Reference proteome</keyword>
<dbReference type="Proteomes" id="UP001222800">
    <property type="component" value="Chromosome"/>
</dbReference>
<organism evidence="2 3">
    <name type="scientific">Tepidibacter hydrothermalis</name>
    <dbReference type="NCBI Taxonomy" id="3036126"/>
    <lineage>
        <taxon>Bacteria</taxon>
        <taxon>Bacillati</taxon>
        <taxon>Bacillota</taxon>
        <taxon>Clostridia</taxon>
        <taxon>Peptostreptococcales</taxon>
        <taxon>Peptostreptococcaceae</taxon>
        <taxon>Tepidibacter</taxon>
    </lineage>
</organism>
<feature type="transmembrane region" description="Helical" evidence="1">
    <location>
        <begin position="61"/>
        <end position="84"/>
    </location>
</feature>
<evidence type="ECO:0000313" key="3">
    <source>
        <dbReference type="Proteomes" id="UP001222800"/>
    </source>
</evidence>
<gene>
    <name evidence="2" type="ORF">P4S50_03345</name>
</gene>
<keyword evidence="1" id="KW-0472">Membrane</keyword>
<reference evidence="2 3" key="1">
    <citation type="submission" date="2023-03" db="EMBL/GenBank/DDBJ databases">
        <title>Complete genome sequence of Tepidibacter sp. SWIR-1, isolated from a deep-sea hydrothermal vent.</title>
        <authorList>
            <person name="Li X."/>
        </authorList>
    </citation>
    <scope>NUCLEOTIDE SEQUENCE [LARGE SCALE GENOMIC DNA]</scope>
    <source>
        <strain evidence="2 3">SWIR-1</strain>
    </source>
</reference>
<dbReference type="InterPro" id="IPR011990">
    <property type="entry name" value="TPR-like_helical_dom_sf"/>
</dbReference>
<dbReference type="EMBL" id="CP120733">
    <property type="protein sequence ID" value="WFD11124.1"/>
    <property type="molecule type" value="Genomic_DNA"/>
</dbReference>
<sequence length="321" mass="38140">MKFLSPIIYFTGAILEIVICILTYVYETLNLGSFLFIHLFIILGIYFINKMLIKDEKKLPLYLGLFFPVIGLILLSILDLLLFLNKSKNNMIEDYEKYIEYVDQIIVKHQVDFEKEINMTSALDILKYSSNEKKKDVIVDLIAEDIDLKVKILKTALRDEDPEVVHYASSTLNLLESEYEHEINFLRDSYNKKRDEETLKKLIKVYDKYLNSGLLSIQLKNILLQQYLDILMEFKDKFGEEYNLLLDIADVYMNLDKTEESIKILKTLYENYTQEFEHYIYSMKAFYLMDNYKEVSNIAKKIIDLDLNIPDRYKPIVDYWK</sequence>
<feature type="transmembrane region" description="Helical" evidence="1">
    <location>
        <begin position="31"/>
        <end position="49"/>
    </location>
</feature>